<feature type="domain" description="D-isomer specific 2-hydroxyacid dehydrogenase catalytic" evidence="5">
    <location>
        <begin position="30"/>
        <end position="316"/>
    </location>
</feature>
<dbReference type="CDD" id="cd12167">
    <property type="entry name" value="2-Hacid_dh_8"/>
    <property type="match status" value="1"/>
</dbReference>
<reference evidence="8" key="1">
    <citation type="journal article" date="2019" name="Int. J. Syst. Evol. Microbiol.">
        <title>The Global Catalogue of Microorganisms (GCM) 10K type strain sequencing project: providing services to taxonomists for standard genome sequencing and annotation.</title>
        <authorList>
            <consortium name="The Broad Institute Genomics Platform"/>
            <consortium name="The Broad Institute Genome Sequencing Center for Infectious Disease"/>
            <person name="Wu L."/>
            <person name="Ma J."/>
        </authorList>
    </citation>
    <scope>NUCLEOTIDE SEQUENCE [LARGE SCALE GENOMIC DNA]</scope>
    <source>
        <strain evidence="8">JCM 17810</strain>
    </source>
</reference>
<dbReference type="Pfam" id="PF00389">
    <property type="entry name" value="2-Hacid_dh"/>
    <property type="match status" value="1"/>
</dbReference>
<accession>A0ABP8LK90</accession>
<dbReference type="InterPro" id="IPR006139">
    <property type="entry name" value="D-isomer_2_OHA_DH_cat_dom"/>
</dbReference>
<dbReference type="SUPFAM" id="SSF52283">
    <property type="entry name" value="Formate/glycerate dehydrogenase catalytic domain-like"/>
    <property type="match status" value="1"/>
</dbReference>
<comment type="similarity">
    <text evidence="1 4">Belongs to the D-isomer specific 2-hydroxyacid dehydrogenase family.</text>
</comment>
<evidence type="ECO:0000259" key="5">
    <source>
        <dbReference type="Pfam" id="PF00389"/>
    </source>
</evidence>
<feature type="domain" description="D-isomer specific 2-hydroxyacid dehydrogenase NAD-binding" evidence="6">
    <location>
        <begin position="113"/>
        <end position="285"/>
    </location>
</feature>
<protein>
    <submittedName>
        <fullName evidence="7">Hydroxyacid dehydrogenase</fullName>
    </submittedName>
</protein>
<dbReference type="Pfam" id="PF02826">
    <property type="entry name" value="2-Hacid_dh_C"/>
    <property type="match status" value="1"/>
</dbReference>
<evidence type="ECO:0000313" key="7">
    <source>
        <dbReference type="EMBL" id="GAA4429839.1"/>
    </source>
</evidence>
<name>A0ABP8LK90_9MICO</name>
<keyword evidence="2 4" id="KW-0560">Oxidoreductase</keyword>
<dbReference type="Gene3D" id="3.40.50.720">
    <property type="entry name" value="NAD(P)-binding Rossmann-like Domain"/>
    <property type="match status" value="2"/>
</dbReference>
<dbReference type="InterPro" id="IPR006140">
    <property type="entry name" value="D-isomer_DH_NAD-bd"/>
</dbReference>
<organism evidence="7 8">
    <name type="scientific">Georgenia halophila</name>
    <dbReference type="NCBI Taxonomy" id="620889"/>
    <lineage>
        <taxon>Bacteria</taxon>
        <taxon>Bacillati</taxon>
        <taxon>Actinomycetota</taxon>
        <taxon>Actinomycetes</taxon>
        <taxon>Micrococcales</taxon>
        <taxon>Bogoriellaceae</taxon>
        <taxon>Georgenia</taxon>
    </lineage>
</organism>
<dbReference type="EMBL" id="BAABGN010000013">
    <property type="protein sequence ID" value="GAA4429839.1"/>
    <property type="molecule type" value="Genomic_DNA"/>
</dbReference>
<evidence type="ECO:0000256" key="1">
    <source>
        <dbReference type="ARBA" id="ARBA00005854"/>
    </source>
</evidence>
<dbReference type="SUPFAM" id="SSF51735">
    <property type="entry name" value="NAD(P)-binding Rossmann-fold domains"/>
    <property type="match status" value="1"/>
</dbReference>
<keyword evidence="3" id="KW-0520">NAD</keyword>
<comment type="caution">
    <text evidence="7">The sequence shown here is derived from an EMBL/GenBank/DDBJ whole genome shotgun (WGS) entry which is preliminary data.</text>
</comment>
<dbReference type="InterPro" id="IPR050223">
    <property type="entry name" value="D-isomer_2-hydroxyacid_DH"/>
</dbReference>
<sequence length="325" mass="34581">MRPAQLRESLFGPASLERLGGVADLDGHVVTDLDDPASRAALADAELLITGWGSPRIDASVLEAAPGLRVVIHSAGTVKGLVDPVVWERGVRVSSAAAANAQPVAEYTVAMITLAGKRVLQAAAELRHQQGSNGWQLRQDVGNYGRTVGIVGASRTGRRVMDMLAPYDVDIAVYDPFLSDAEAARWGARVTSLVELAARCDIVSLHAPALASTRHMFGATELAAMRDGATLINTARGSLVDHDALLAQLDRRPLYAILDVTEPEPLAAGHPLYDHPRAFLTPHIAGSLGNELQRLGDSVLNEAERYAGGLPLRHEVRLADLPTMA</sequence>
<dbReference type="RefSeq" id="WP_345217442.1">
    <property type="nucleotide sequence ID" value="NZ_BAABGN010000013.1"/>
</dbReference>
<evidence type="ECO:0000313" key="8">
    <source>
        <dbReference type="Proteomes" id="UP001500622"/>
    </source>
</evidence>
<dbReference type="PANTHER" id="PTHR10996:SF178">
    <property type="entry name" value="2-HYDROXYACID DEHYDROGENASE YGL185C-RELATED"/>
    <property type="match status" value="1"/>
</dbReference>
<gene>
    <name evidence="7" type="ORF">GCM10023169_32580</name>
</gene>
<evidence type="ECO:0000256" key="3">
    <source>
        <dbReference type="ARBA" id="ARBA00023027"/>
    </source>
</evidence>
<evidence type="ECO:0000259" key="6">
    <source>
        <dbReference type="Pfam" id="PF02826"/>
    </source>
</evidence>
<evidence type="ECO:0000256" key="4">
    <source>
        <dbReference type="RuleBase" id="RU003719"/>
    </source>
</evidence>
<dbReference type="Proteomes" id="UP001500622">
    <property type="component" value="Unassembled WGS sequence"/>
</dbReference>
<dbReference type="PANTHER" id="PTHR10996">
    <property type="entry name" value="2-HYDROXYACID DEHYDROGENASE-RELATED"/>
    <property type="match status" value="1"/>
</dbReference>
<dbReference type="InterPro" id="IPR036291">
    <property type="entry name" value="NAD(P)-bd_dom_sf"/>
</dbReference>
<keyword evidence="8" id="KW-1185">Reference proteome</keyword>
<evidence type="ECO:0000256" key="2">
    <source>
        <dbReference type="ARBA" id="ARBA00023002"/>
    </source>
</evidence>
<proteinExistence type="inferred from homology"/>